<dbReference type="RefSeq" id="WP_185131573.1">
    <property type="nucleotide sequence ID" value="NZ_JACJVO010000031.1"/>
</dbReference>
<comment type="caution">
    <text evidence="2">The sequence shown here is derived from an EMBL/GenBank/DDBJ whole genome shotgun (WGS) entry which is preliminary data.</text>
</comment>
<keyword evidence="1" id="KW-0812">Transmembrane</keyword>
<dbReference type="InterPro" id="IPR021354">
    <property type="entry name" value="DUF2975"/>
</dbReference>
<reference evidence="2 3" key="1">
    <citation type="submission" date="2020-08" db="EMBL/GenBank/DDBJ databases">
        <title>Cohnella phylogeny.</title>
        <authorList>
            <person name="Dunlap C."/>
        </authorList>
    </citation>
    <scope>NUCLEOTIDE SEQUENCE [LARGE SCALE GENOMIC DNA]</scope>
    <source>
        <strain evidence="2 3">CBP 2801</strain>
    </source>
</reference>
<dbReference type="AlphaFoldDB" id="A0A7X0SPR9"/>
<feature type="transmembrane region" description="Helical" evidence="1">
    <location>
        <begin position="7"/>
        <end position="30"/>
    </location>
</feature>
<feature type="transmembrane region" description="Helical" evidence="1">
    <location>
        <begin position="119"/>
        <end position="143"/>
    </location>
</feature>
<evidence type="ECO:0000313" key="3">
    <source>
        <dbReference type="Proteomes" id="UP000564644"/>
    </source>
</evidence>
<accession>A0A7X0SPR9</accession>
<dbReference type="EMBL" id="JACJVO010000031">
    <property type="protein sequence ID" value="MBB6733922.1"/>
    <property type="molecule type" value="Genomic_DNA"/>
</dbReference>
<keyword evidence="1" id="KW-1133">Transmembrane helix</keyword>
<feature type="transmembrane region" description="Helical" evidence="1">
    <location>
        <begin position="88"/>
        <end position="107"/>
    </location>
</feature>
<protein>
    <submittedName>
        <fullName evidence="2">DUF2975 domain-containing protein</fullName>
    </submittedName>
</protein>
<organism evidence="2 3">
    <name type="scientific">Cohnella zeiphila</name>
    <dbReference type="NCBI Taxonomy" id="2761120"/>
    <lineage>
        <taxon>Bacteria</taxon>
        <taxon>Bacillati</taxon>
        <taxon>Bacillota</taxon>
        <taxon>Bacilli</taxon>
        <taxon>Bacillales</taxon>
        <taxon>Paenibacillaceae</taxon>
        <taxon>Cohnella</taxon>
    </lineage>
</organism>
<dbReference type="Pfam" id="PF11188">
    <property type="entry name" value="DUF2975"/>
    <property type="match status" value="1"/>
</dbReference>
<evidence type="ECO:0000313" key="2">
    <source>
        <dbReference type="EMBL" id="MBB6733922.1"/>
    </source>
</evidence>
<keyword evidence="3" id="KW-1185">Reference proteome</keyword>
<feature type="transmembrane region" description="Helical" evidence="1">
    <location>
        <begin position="42"/>
        <end position="68"/>
    </location>
</feature>
<sequence>MERASTLFLKVTVFLIGIPVVALCIGLPWIAKEAADHFPAHWLYPALVGMYGSAIPFFMALYQAFRLLSYIDRNEAFSELSVVALKKIKYCAVAIAVLYAACVPFLYHMADRVDAPGLLALGLVIPFASLVIAVFAAVLQMLLQNAIEIKSVNDLTV</sequence>
<dbReference type="Proteomes" id="UP000564644">
    <property type="component" value="Unassembled WGS sequence"/>
</dbReference>
<evidence type="ECO:0000256" key="1">
    <source>
        <dbReference type="SAM" id="Phobius"/>
    </source>
</evidence>
<proteinExistence type="predicted"/>
<gene>
    <name evidence="2" type="ORF">H7C18_23640</name>
</gene>
<name>A0A7X0SPR9_9BACL</name>
<keyword evidence="1" id="KW-0472">Membrane</keyword>